<keyword evidence="1 2" id="KW-0597">Phosphoprotein</keyword>
<dbReference type="RefSeq" id="WP_209768891.1">
    <property type="nucleotide sequence ID" value="NZ_JAGINP010000017.1"/>
</dbReference>
<dbReference type="Gene3D" id="3.30.565.10">
    <property type="entry name" value="Histidine kinase-like ATPase, C-terminal domain"/>
    <property type="match status" value="1"/>
</dbReference>
<gene>
    <name evidence="4" type="ORF">J2851_004426</name>
</gene>
<dbReference type="Gene3D" id="3.40.50.2300">
    <property type="match status" value="1"/>
</dbReference>
<reference evidence="4 5" key="1">
    <citation type="submission" date="2021-03" db="EMBL/GenBank/DDBJ databases">
        <title>Genomic Encyclopedia of Type Strains, Phase III (KMG-III): the genomes of soil and plant-associated and newly described type strains.</title>
        <authorList>
            <person name="Whitman W."/>
        </authorList>
    </citation>
    <scope>NUCLEOTIDE SEQUENCE [LARGE SCALE GENOMIC DNA]</scope>
    <source>
        <strain evidence="4 5">IMMIB AFH-6</strain>
    </source>
</reference>
<dbReference type="CDD" id="cd00156">
    <property type="entry name" value="REC"/>
    <property type="match status" value="1"/>
</dbReference>
<dbReference type="PANTHER" id="PTHR44591:SF3">
    <property type="entry name" value="RESPONSE REGULATORY DOMAIN-CONTAINING PROTEIN"/>
    <property type="match status" value="1"/>
</dbReference>
<organism evidence="4 5">
    <name type="scientific">Azospirillum rugosum</name>
    <dbReference type="NCBI Taxonomy" id="416170"/>
    <lineage>
        <taxon>Bacteria</taxon>
        <taxon>Pseudomonadati</taxon>
        <taxon>Pseudomonadota</taxon>
        <taxon>Alphaproteobacteria</taxon>
        <taxon>Rhodospirillales</taxon>
        <taxon>Azospirillaceae</taxon>
        <taxon>Azospirillum</taxon>
    </lineage>
</organism>
<protein>
    <submittedName>
        <fullName evidence="4">CheY-like chemotaxis protein/anti-sigma regulatory factor (Ser/Thr protein kinase)</fullName>
    </submittedName>
</protein>
<accession>A0ABS4SQ12</accession>
<dbReference type="InterPro" id="IPR011006">
    <property type="entry name" value="CheY-like_superfamily"/>
</dbReference>
<evidence type="ECO:0000313" key="5">
    <source>
        <dbReference type="Proteomes" id="UP000781958"/>
    </source>
</evidence>
<dbReference type="Pfam" id="PF00072">
    <property type="entry name" value="Response_reg"/>
    <property type="match status" value="1"/>
</dbReference>
<evidence type="ECO:0000259" key="3">
    <source>
        <dbReference type="PROSITE" id="PS50110"/>
    </source>
</evidence>
<proteinExistence type="predicted"/>
<name>A0ABS4SQ12_9PROT</name>
<feature type="modified residue" description="4-aspartylphosphate" evidence="2">
    <location>
        <position position="57"/>
    </location>
</feature>
<comment type="caution">
    <text evidence="4">The sequence shown here is derived from an EMBL/GenBank/DDBJ whole genome shotgun (WGS) entry which is preliminary data.</text>
</comment>
<dbReference type="SUPFAM" id="SSF52172">
    <property type="entry name" value="CheY-like"/>
    <property type="match status" value="1"/>
</dbReference>
<dbReference type="SUPFAM" id="SSF55874">
    <property type="entry name" value="ATPase domain of HSP90 chaperone/DNA topoisomerase II/histidine kinase"/>
    <property type="match status" value="1"/>
</dbReference>
<dbReference type="SMART" id="SM00448">
    <property type="entry name" value="REC"/>
    <property type="match status" value="1"/>
</dbReference>
<sequence length="301" mass="32830">MSDPITALVVDDEELSRAIVAGYLSRMGYRTLGVGTAEEAWRLLADLREVVHVVLLDRQLPGMGGMDLFARMKADPDLSAIPVIMQTISDRSAEIAEAIQAGVFYYLVKPYSGELLQSVAAAAVDQLTRLKRLQGDVRSRTDAMALMREGTFRFRTPQEAHNLAIAVASIVPNARGLAFGLVELLLNAVEHGNLGIGYAAKGELKLGNMLAREIEERLARAEHADKTATLRVERNERKAVFTVSDEGQGFDWSRYLAMDAFQSTATHGRGIALARMVGFHELSYVGCGNTVVATVDLARLP</sequence>
<dbReference type="PANTHER" id="PTHR44591">
    <property type="entry name" value="STRESS RESPONSE REGULATOR PROTEIN 1"/>
    <property type="match status" value="1"/>
</dbReference>
<dbReference type="Proteomes" id="UP000781958">
    <property type="component" value="Unassembled WGS sequence"/>
</dbReference>
<evidence type="ECO:0000256" key="1">
    <source>
        <dbReference type="ARBA" id="ARBA00022553"/>
    </source>
</evidence>
<feature type="domain" description="Response regulatory" evidence="3">
    <location>
        <begin position="6"/>
        <end position="124"/>
    </location>
</feature>
<dbReference type="InterPro" id="IPR001789">
    <property type="entry name" value="Sig_transdc_resp-reg_receiver"/>
</dbReference>
<dbReference type="EMBL" id="JAGINP010000017">
    <property type="protein sequence ID" value="MBP2294636.1"/>
    <property type="molecule type" value="Genomic_DNA"/>
</dbReference>
<dbReference type="InterPro" id="IPR050595">
    <property type="entry name" value="Bact_response_regulator"/>
</dbReference>
<dbReference type="InterPro" id="IPR036890">
    <property type="entry name" value="HATPase_C_sf"/>
</dbReference>
<evidence type="ECO:0000256" key="2">
    <source>
        <dbReference type="PROSITE-ProRule" id="PRU00169"/>
    </source>
</evidence>
<keyword evidence="5" id="KW-1185">Reference proteome</keyword>
<dbReference type="PROSITE" id="PS50110">
    <property type="entry name" value="RESPONSE_REGULATORY"/>
    <property type="match status" value="1"/>
</dbReference>
<evidence type="ECO:0000313" key="4">
    <source>
        <dbReference type="EMBL" id="MBP2294636.1"/>
    </source>
</evidence>